<dbReference type="PANTHER" id="PTHR41532:SF1">
    <property type="entry name" value="FIXS PROTEIN"/>
    <property type="match status" value="1"/>
</dbReference>
<keyword evidence="1" id="KW-0812">Transmembrane</keyword>
<dbReference type="NCBIfam" id="TIGR00847">
    <property type="entry name" value="ccoS"/>
    <property type="match status" value="1"/>
</dbReference>
<dbReference type="RefSeq" id="WP_153418441.1">
    <property type="nucleotide sequence ID" value="NZ_WFLM01000001.1"/>
</dbReference>
<dbReference type="InterPro" id="IPR004714">
    <property type="entry name" value="Cyt_oxidase_maturation_cbb3"/>
</dbReference>
<evidence type="ECO:0000313" key="2">
    <source>
        <dbReference type="EMBL" id="KAB8040919.1"/>
    </source>
</evidence>
<sequence>MGVIIYLAIFMVFIGSFFLLIFLFAVKNGQFEDLETPAHKILLDDSIENNSEKNKEDVK</sequence>
<organism evidence="2 3">
    <name type="scientific">Silvanigrella paludirubra</name>
    <dbReference type="NCBI Taxonomy" id="2499159"/>
    <lineage>
        <taxon>Bacteria</taxon>
        <taxon>Pseudomonadati</taxon>
        <taxon>Bdellovibrionota</taxon>
        <taxon>Oligoflexia</taxon>
        <taxon>Silvanigrellales</taxon>
        <taxon>Silvanigrellaceae</taxon>
        <taxon>Silvanigrella</taxon>
    </lineage>
</organism>
<dbReference type="OrthoDB" id="9802763at2"/>
<dbReference type="EMBL" id="WFLM01000001">
    <property type="protein sequence ID" value="KAB8040919.1"/>
    <property type="molecule type" value="Genomic_DNA"/>
</dbReference>
<gene>
    <name evidence="2" type="primary">ccoS</name>
    <name evidence="2" type="ORF">GCL60_03025</name>
</gene>
<evidence type="ECO:0000313" key="3">
    <source>
        <dbReference type="Proteomes" id="UP000437748"/>
    </source>
</evidence>
<dbReference type="Pfam" id="PF03597">
    <property type="entry name" value="FixS"/>
    <property type="match status" value="1"/>
</dbReference>
<dbReference type="AlphaFoldDB" id="A0A6N6VXY8"/>
<accession>A0A6N6VXY8</accession>
<evidence type="ECO:0000256" key="1">
    <source>
        <dbReference type="SAM" id="Phobius"/>
    </source>
</evidence>
<dbReference type="PANTHER" id="PTHR41532">
    <property type="entry name" value="FIXS PROTEIN"/>
    <property type="match status" value="1"/>
</dbReference>
<proteinExistence type="predicted"/>
<keyword evidence="1" id="KW-0472">Membrane</keyword>
<name>A0A6N6VXY8_9BACT</name>
<protein>
    <submittedName>
        <fullName evidence="2">Cbb3-type cytochrome oxidase assembly protein CcoS</fullName>
    </submittedName>
</protein>
<dbReference type="Proteomes" id="UP000437748">
    <property type="component" value="Unassembled WGS sequence"/>
</dbReference>
<keyword evidence="1" id="KW-1133">Transmembrane helix</keyword>
<reference evidence="2 3" key="1">
    <citation type="submission" date="2019-10" db="EMBL/GenBank/DDBJ databases">
        <title>New species of Slilvanegrellaceae.</title>
        <authorList>
            <person name="Pitt A."/>
            <person name="Hahn M.W."/>
        </authorList>
    </citation>
    <scope>NUCLEOTIDE SEQUENCE [LARGE SCALE GENOMIC DNA]</scope>
    <source>
        <strain evidence="2 3">SP-Ram-0.45-NSY-1</strain>
    </source>
</reference>
<keyword evidence="3" id="KW-1185">Reference proteome</keyword>
<feature type="transmembrane region" description="Helical" evidence="1">
    <location>
        <begin position="6"/>
        <end position="26"/>
    </location>
</feature>
<comment type="caution">
    <text evidence="2">The sequence shown here is derived from an EMBL/GenBank/DDBJ whole genome shotgun (WGS) entry which is preliminary data.</text>
</comment>